<organism evidence="4 5">
    <name type="scientific">Haliangium ochraceum (strain DSM 14365 / JCM 11303 / SMP-2)</name>
    <dbReference type="NCBI Taxonomy" id="502025"/>
    <lineage>
        <taxon>Bacteria</taxon>
        <taxon>Pseudomonadati</taxon>
        <taxon>Myxococcota</taxon>
        <taxon>Polyangia</taxon>
        <taxon>Haliangiales</taxon>
        <taxon>Kofleriaceae</taxon>
        <taxon>Haliangium</taxon>
    </lineage>
</organism>
<evidence type="ECO:0000256" key="3">
    <source>
        <dbReference type="PIRSR" id="PIRSR002825-1"/>
    </source>
</evidence>
<feature type="binding site" evidence="3">
    <location>
        <position position="242"/>
    </location>
    <ligand>
        <name>Fe cation</name>
        <dbReference type="ChEBI" id="CHEBI:24875"/>
    </ligand>
</feature>
<comment type="similarity">
    <text evidence="1">Belongs to the bacterial solute-binding protein 1 family.</text>
</comment>
<feature type="binding site" evidence="3">
    <location>
        <position position="243"/>
    </location>
    <ligand>
        <name>Fe cation</name>
        <dbReference type="ChEBI" id="CHEBI:24875"/>
    </ligand>
</feature>
<dbReference type="PIRSF" id="PIRSF002825">
    <property type="entry name" value="CfbpA"/>
    <property type="match status" value="1"/>
</dbReference>
<proteinExistence type="inferred from homology"/>
<dbReference type="HOGENOM" id="CLU_026974_2_0_7"/>
<keyword evidence="5" id="KW-1185">Reference proteome</keyword>
<dbReference type="eggNOG" id="COG1840">
    <property type="taxonomic scope" value="Bacteria"/>
</dbReference>
<dbReference type="GO" id="GO:0046872">
    <property type="term" value="F:metal ion binding"/>
    <property type="evidence" value="ECO:0007669"/>
    <property type="project" value="UniProtKB-KW"/>
</dbReference>
<evidence type="ECO:0000313" key="5">
    <source>
        <dbReference type="Proteomes" id="UP000001880"/>
    </source>
</evidence>
<keyword evidence="3" id="KW-0408">Iron</keyword>
<dbReference type="EMBL" id="CP001804">
    <property type="protein sequence ID" value="ACY19067.1"/>
    <property type="molecule type" value="Genomic_DNA"/>
</dbReference>
<keyword evidence="3" id="KW-0479">Metal-binding</keyword>
<accession>D0LRS5</accession>
<keyword evidence="2" id="KW-0732">Signal</keyword>
<sequence>MLSHRISRSLRWPLLLSASLLFVPGCKDKTAEEAPAETAQAEAPAEVSTLTVYSGRSEKLVAPALQAFEQLSGVDLEIKYGDTAELAAALLDEGENSPADVFIAQDASSLAFLASKDLFAPLPDDIGGRVAETFRADDASWVGLTGRARVLAYNTDKLKPEDLPKSAAELGDPVWKGRVGWAPENASFQSAVAAMVQLEGAEATQTWLEAVKANEPRDYPKNTPAVMAVARGEVDVALVNHYYLYRLRAEQGDDFPVENHYFKDGSAHAMVNLSGAAILKTSAKQDLAAKLLAYLLSDAGQAFFVADNHEFPAAKGVSSPAALPAIDSIGAPTIDLAQLRELEQTHELLRASGVLP</sequence>
<dbReference type="RefSeq" id="WP_012831659.1">
    <property type="nucleotide sequence ID" value="NC_013440.1"/>
</dbReference>
<dbReference type="KEGG" id="hoh:Hoch_6601"/>
<reference evidence="4 5" key="1">
    <citation type="journal article" date="2010" name="Stand. Genomic Sci.">
        <title>Complete genome sequence of Haliangium ochraceum type strain (SMP-2).</title>
        <authorList>
            <consortium name="US DOE Joint Genome Institute (JGI-PGF)"/>
            <person name="Ivanova N."/>
            <person name="Daum C."/>
            <person name="Lang E."/>
            <person name="Abt B."/>
            <person name="Kopitz M."/>
            <person name="Saunders E."/>
            <person name="Lapidus A."/>
            <person name="Lucas S."/>
            <person name="Glavina Del Rio T."/>
            <person name="Nolan M."/>
            <person name="Tice H."/>
            <person name="Copeland A."/>
            <person name="Cheng J.F."/>
            <person name="Chen F."/>
            <person name="Bruce D."/>
            <person name="Goodwin L."/>
            <person name="Pitluck S."/>
            <person name="Mavromatis K."/>
            <person name="Pati A."/>
            <person name="Mikhailova N."/>
            <person name="Chen A."/>
            <person name="Palaniappan K."/>
            <person name="Land M."/>
            <person name="Hauser L."/>
            <person name="Chang Y.J."/>
            <person name="Jeffries C.D."/>
            <person name="Detter J.C."/>
            <person name="Brettin T."/>
            <person name="Rohde M."/>
            <person name="Goker M."/>
            <person name="Bristow J."/>
            <person name="Markowitz V."/>
            <person name="Eisen J.A."/>
            <person name="Hugenholtz P."/>
            <person name="Kyrpides N.C."/>
            <person name="Klenk H.P."/>
        </authorList>
    </citation>
    <scope>NUCLEOTIDE SEQUENCE [LARGE SCALE GENOMIC DNA]</scope>
    <source>
        <strain evidence="5">DSM 14365 / CIP 107738 / JCM 11303 / AJ 13395 / SMP-2</strain>
    </source>
</reference>
<evidence type="ECO:0000256" key="1">
    <source>
        <dbReference type="ARBA" id="ARBA00008520"/>
    </source>
</evidence>
<evidence type="ECO:0000256" key="2">
    <source>
        <dbReference type="ARBA" id="ARBA00022729"/>
    </source>
</evidence>
<dbReference type="Gene3D" id="3.40.190.10">
    <property type="entry name" value="Periplasmic binding protein-like II"/>
    <property type="match status" value="2"/>
</dbReference>
<dbReference type="GO" id="GO:0030288">
    <property type="term" value="C:outer membrane-bounded periplasmic space"/>
    <property type="evidence" value="ECO:0007669"/>
    <property type="project" value="TreeGrafter"/>
</dbReference>
<evidence type="ECO:0000313" key="4">
    <source>
        <dbReference type="EMBL" id="ACY19067.1"/>
    </source>
</evidence>
<name>D0LRS5_HALO1</name>
<dbReference type="Proteomes" id="UP000001880">
    <property type="component" value="Chromosome"/>
</dbReference>
<dbReference type="InterPro" id="IPR026045">
    <property type="entry name" value="Ferric-bd"/>
</dbReference>
<dbReference type="AlphaFoldDB" id="D0LRS5"/>
<dbReference type="CDD" id="cd13543">
    <property type="entry name" value="PBP2_Fbp"/>
    <property type="match status" value="1"/>
</dbReference>
<dbReference type="SUPFAM" id="SSF53850">
    <property type="entry name" value="Periplasmic binding protein-like II"/>
    <property type="match status" value="1"/>
</dbReference>
<gene>
    <name evidence="4" type="ordered locus">Hoch_6601</name>
</gene>
<dbReference type="STRING" id="502025.Hoch_6601"/>
<dbReference type="PANTHER" id="PTHR30006">
    <property type="entry name" value="THIAMINE-BINDING PERIPLASMIC PROTEIN-RELATED"/>
    <property type="match status" value="1"/>
</dbReference>
<protein>
    <submittedName>
        <fullName evidence="4">Extracellular solute-binding protein family 1</fullName>
    </submittedName>
</protein>
<dbReference type="PANTHER" id="PTHR30006:SF15">
    <property type="entry name" value="IRON-UTILIZATION PERIPLASMIC PROTEIN"/>
    <property type="match status" value="1"/>
</dbReference>
<dbReference type="Pfam" id="PF13343">
    <property type="entry name" value="SBP_bac_6"/>
    <property type="match status" value="1"/>
</dbReference>